<protein>
    <submittedName>
        <fullName evidence="1">Uncharacterized protein</fullName>
    </submittedName>
</protein>
<evidence type="ECO:0000313" key="1">
    <source>
        <dbReference type="EMBL" id="VFJ60440.1"/>
    </source>
</evidence>
<gene>
    <name evidence="1" type="ORF">BECKDK2373C_GA0170839_10817</name>
</gene>
<accession>A0A450T1X7</accession>
<organism evidence="1">
    <name type="scientific">Candidatus Kentrum sp. DK</name>
    <dbReference type="NCBI Taxonomy" id="2126562"/>
    <lineage>
        <taxon>Bacteria</taxon>
        <taxon>Pseudomonadati</taxon>
        <taxon>Pseudomonadota</taxon>
        <taxon>Gammaproteobacteria</taxon>
        <taxon>Candidatus Kentrum</taxon>
    </lineage>
</organism>
<sequence length="468" mass="52214">MSSEAPPLRLCPDCFIIQPEPACQTCGAITKAFGTARGRPWVIGRLRLFGGAPGLNELTANWPGLRRYPAPLERSRGRSIVCRHHDGKMIWFWEASWEAFSDEEAGENENKIQDRAYRSLAASHCLLIEAPAPTSPAFRARYVRYRGRESPLSEIDTLLADLEDALDYLNPPLRRIGLLHSDGAAGIGPRFIERLQRRSAETKVFAEEQKALDWCLPSKPLPPASPRPSIKVASSGFRKPGTGHTMLSVHGWIRWLGKLMGIRAPERPSAVTEKFEIALVDVGGTLARGFLSRLHRIKPSVWSGYNVRSVDTSDNRVAVRRLKHPIIGHLPPEFLPAPPWQGIFMHGQERSMSIRLAMEAPDGDVALHDSYDIIKGDSMIETSESNIIAHVIAIGSDRLRGEQNLVEFLDRNHGQPLGSIVLLHADGHSDPELLQWAQWEFDAPVLKIEDNDAATVSYLVSYVLPRRR</sequence>
<proteinExistence type="predicted"/>
<dbReference type="AlphaFoldDB" id="A0A450T1X7"/>
<name>A0A450T1X7_9GAMM</name>
<dbReference type="EMBL" id="CAADEY010000081">
    <property type="protein sequence ID" value="VFJ60440.1"/>
    <property type="molecule type" value="Genomic_DNA"/>
</dbReference>
<reference evidence="1" key="1">
    <citation type="submission" date="2019-02" db="EMBL/GenBank/DDBJ databases">
        <authorList>
            <person name="Gruber-Vodicka R. H."/>
            <person name="Seah K. B. B."/>
        </authorList>
    </citation>
    <scope>NUCLEOTIDE SEQUENCE</scope>
    <source>
        <strain evidence="1">BECK_DK161</strain>
    </source>
</reference>